<evidence type="ECO:0000313" key="3">
    <source>
        <dbReference type="Proteomes" id="UP000800035"/>
    </source>
</evidence>
<keyword evidence="1" id="KW-0812">Transmembrane</keyword>
<reference evidence="2" key="1">
    <citation type="journal article" date="2020" name="Stud. Mycol.">
        <title>101 Dothideomycetes genomes: a test case for predicting lifestyles and emergence of pathogens.</title>
        <authorList>
            <person name="Haridas S."/>
            <person name="Albert R."/>
            <person name="Binder M."/>
            <person name="Bloem J."/>
            <person name="Labutti K."/>
            <person name="Salamov A."/>
            <person name="Andreopoulos B."/>
            <person name="Baker S."/>
            <person name="Barry K."/>
            <person name="Bills G."/>
            <person name="Bluhm B."/>
            <person name="Cannon C."/>
            <person name="Castanera R."/>
            <person name="Culley D."/>
            <person name="Daum C."/>
            <person name="Ezra D."/>
            <person name="Gonzalez J."/>
            <person name="Henrissat B."/>
            <person name="Kuo A."/>
            <person name="Liang C."/>
            <person name="Lipzen A."/>
            <person name="Lutzoni F."/>
            <person name="Magnuson J."/>
            <person name="Mondo S."/>
            <person name="Nolan M."/>
            <person name="Ohm R."/>
            <person name="Pangilinan J."/>
            <person name="Park H.-J."/>
            <person name="Ramirez L."/>
            <person name="Alfaro M."/>
            <person name="Sun H."/>
            <person name="Tritt A."/>
            <person name="Yoshinaga Y."/>
            <person name="Zwiers L.-H."/>
            <person name="Turgeon B."/>
            <person name="Goodwin S."/>
            <person name="Spatafora J."/>
            <person name="Crous P."/>
            <person name="Grigoriev I."/>
        </authorList>
    </citation>
    <scope>NUCLEOTIDE SEQUENCE</scope>
    <source>
        <strain evidence="2">CBS 675.92</strain>
    </source>
</reference>
<evidence type="ECO:0000313" key="2">
    <source>
        <dbReference type="EMBL" id="KAF1954727.1"/>
    </source>
</evidence>
<evidence type="ECO:0000256" key="1">
    <source>
        <dbReference type="SAM" id="Phobius"/>
    </source>
</evidence>
<dbReference type="AlphaFoldDB" id="A0A6A5U0L0"/>
<name>A0A6A5U0L0_9PLEO</name>
<dbReference type="EMBL" id="ML976997">
    <property type="protein sequence ID" value="KAF1954727.1"/>
    <property type="molecule type" value="Genomic_DNA"/>
</dbReference>
<organism evidence="2 3">
    <name type="scientific">Byssothecium circinans</name>
    <dbReference type="NCBI Taxonomy" id="147558"/>
    <lineage>
        <taxon>Eukaryota</taxon>
        <taxon>Fungi</taxon>
        <taxon>Dikarya</taxon>
        <taxon>Ascomycota</taxon>
        <taxon>Pezizomycotina</taxon>
        <taxon>Dothideomycetes</taxon>
        <taxon>Pleosporomycetidae</taxon>
        <taxon>Pleosporales</taxon>
        <taxon>Massarineae</taxon>
        <taxon>Massarinaceae</taxon>
        <taxon>Byssothecium</taxon>
    </lineage>
</organism>
<keyword evidence="3" id="KW-1185">Reference proteome</keyword>
<feature type="transmembrane region" description="Helical" evidence="1">
    <location>
        <begin position="72"/>
        <end position="93"/>
    </location>
</feature>
<accession>A0A6A5U0L0</accession>
<gene>
    <name evidence="2" type="ORF">CC80DRAFT_114514</name>
</gene>
<protein>
    <submittedName>
        <fullName evidence="2">Uncharacterized protein</fullName>
    </submittedName>
</protein>
<dbReference type="Proteomes" id="UP000800035">
    <property type="component" value="Unassembled WGS sequence"/>
</dbReference>
<proteinExistence type="predicted"/>
<sequence length="97" mass="10955">MASICHLRRLSAHARPTLIKHLRSNQKYPTSPQQYNYLRPCSSNSGCYVSRASISLRLLSLLSTVMLSSIKYTIAVLFLACSSCFTLLHPFIIRHSI</sequence>
<keyword evidence="1" id="KW-0472">Membrane</keyword>
<keyword evidence="1" id="KW-1133">Transmembrane helix</keyword>